<evidence type="ECO:0000256" key="8">
    <source>
        <dbReference type="ARBA" id="ARBA00023055"/>
    </source>
</evidence>
<feature type="region of interest" description="Disordered" evidence="11">
    <location>
        <begin position="497"/>
        <end position="531"/>
    </location>
</feature>
<dbReference type="Pfam" id="PF04109">
    <property type="entry name" value="ATG9"/>
    <property type="match status" value="1"/>
</dbReference>
<evidence type="ECO:0000256" key="4">
    <source>
        <dbReference type="ARBA" id="ARBA00022448"/>
    </source>
</evidence>
<evidence type="ECO:0000256" key="7">
    <source>
        <dbReference type="ARBA" id="ARBA00023006"/>
    </source>
</evidence>
<evidence type="ECO:0000256" key="2">
    <source>
        <dbReference type="ARBA" id="ARBA00006185"/>
    </source>
</evidence>
<organism evidence="12 13">
    <name type="scientific">Triparma laevis f. inornata</name>
    <dbReference type="NCBI Taxonomy" id="1714386"/>
    <lineage>
        <taxon>Eukaryota</taxon>
        <taxon>Sar</taxon>
        <taxon>Stramenopiles</taxon>
        <taxon>Ochrophyta</taxon>
        <taxon>Bolidophyceae</taxon>
        <taxon>Parmales</taxon>
        <taxon>Triparmaceae</taxon>
        <taxon>Triparma</taxon>
    </lineage>
</organism>
<dbReference type="PANTHER" id="PTHR13038">
    <property type="entry name" value="APG9 AUTOPHAGY 9"/>
    <property type="match status" value="1"/>
</dbReference>
<dbReference type="GO" id="GO:0061709">
    <property type="term" value="P:reticulophagy"/>
    <property type="evidence" value="ECO:0007669"/>
    <property type="project" value="TreeGrafter"/>
</dbReference>
<comment type="similarity">
    <text evidence="2 10">Belongs to the ATG9 family.</text>
</comment>
<dbReference type="AlphaFoldDB" id="A0A9W7BF27"/>
<comment type="subcellular location">
    <subcellularLocation>
        <location evidence="1 10">Preautophagosomal structure membrane</location>
        <topology evidence="1 10">Multi-pass membrane protein</topology>
    </subcellularLocation>
</comment>
<dbReference type="GO" id="GO:0034045">
    <property type="term" value="C:phagophore assembly site membrane"/>
    <property type="evidence" value="ECO:0007669"/>
    <property type="project" value="UniProtKB-SubCell"/>
</dbReference>
<keyword evidence="7 10" id="KW-0072">Autophagy</keyword>
<dbReference type="GO" id="GO:0006869">
    <property type="term" value="P:lipid transport"/>
    <property type="evidence" value="ECO:0007669"/>
    <property type="project" value="UniProtKB-KW"/>
</dbReference>
<name>A0A9W7BF27_9STRA</name>
<keyword evidence="4 10" id="KW-0813">Transport</keyword>
<comment type="function">
    <text evidence="10">Phospholipid scramblase involved in autophagy. Cycles between the preautophagosomal structure/phagophore assembly site (PAS) and the cytoplasmic vesicle pool and supplies membrane for the growing autophagosome. Lipid scramblase activity plays a key role in preautophagosomal structure/phagophore assembly by distributing the phospholipids that arrive through ATG2 from the cytoplasmic to the luminal leaflet of the bilayer, thereby driving autophagosomal membrane expansion.</text>
</comment>
<sequence length="721" mass="82350">MAAVVDSSPLLSPLTSSFHAGFTSLPSPPLSTPFTPVPSLDTFLHSLYSYYLHGGYYGTISSILVELSVITVSGVCGSLVIFFVDWKKVNECKSESTCDTSYTSYLKQPSTLLTLTSSIYLLLCFLYLMLRLHSHFLTLFRPHYNLRDVRDFYNQVLRIPEKNLANKSMSWAKVEENIVRQSRSISVVLLTPSHIRLRLTRSTNYLSALLKQKKLSLTNPKSEYTMSSNFAVWYCVFSQLFTNNHRLKKLDPTSLERNLKILSIIMLLLSPFLAVFQLTLFTFQNFRSDKTKLSLDAVHLTTYSSIFLREYNELTHEFKKRTGDLEEFKEFYETDLPTPMVIGAKRIVSFFCGSALAVLAIVGAVSESSLLHVLILGQPLIFWGVVGTVVYSVSKGETRKQYDDFNVNEVKEELLRKGGEKIRYYPEWWKNRAGEVQVKKEVKDLVGYKWEIAWWEVAGAFLGPLVCWRLGNSSEAIIEWLRDVTIEVEGVGDVCRYGVEASPPPTPPEHQNLPKPPPNQPNLDRGISGGSMHVNAHKHAALTEAQQYADPTPNMEHHTGVTPQPIDLNDPEVQQRICEYEARREEYENRTREIYRQQLELQQQAAALQHQQVFAQQQYAAQQVYEQQQQQQNLQQQQFLQQQQQQQQQQNPYSVPQSIARLPSEPLNYMDSAMSQHLRDVVNGVGSVGSLDGFCEEEEEVEVYVAREGMVPPEEEREERG</sequence>
<comment type="caution">
    <text evidence="12">The sequence shown here is derived from an EMBL/GenBank/DDBJ whole genome shotgun (WGS) entry which is preliminary data.</text>
</comment>
<dbReference type="InterPro" id="IPR007241">
    <property type="entry name" value="Autophagy-rel_prot_9"/>
</dbReference>
<dbReference type="GO" id="GO:0000422">
    <property type="term" value="P:autophagy of mitochondrion"/>
    <property type="evidence" value="ECO:0007669"/>
    <property type="project" value="TreeGrafter"/>
</dbReference>
<evidence type="ECO:0000256" key="11">
    <source>
        <dbReference type="SAM" id="MobiDB-lite"/>
    </source>
</evidence>
<evidence type="ECO:0000256" key="3">
    <source>
        <dbReference type="ARBA" id="ARBA00018074"/>
    </source>
</evidence>
<feature type="transmembrane region" description="Helical" evidence="10">
    <location>
        <begin position="347"/>
        <end position="365"/>
    </location>
</feature>
<evidence type="ECO:0000313" key="12">
    <source>
        <dbReference type="EMBL" id="GMH86497.1"/>
    </source>
</evidence>
<dbReference type="EMBL" id="BLQM01000377">
    <property type="protein sequence ID" value="GMH86497.1"/>
    <property type="molecule type" value="Genomic_DNA"/>
</dbReference>
<feature type="transmembrane region" description="Helical" evidence="10">
    <location>
        <begin position="371"/>
        <end position="393"/>
    </location>
</feature>
<dbReference type="Proteomes" id="UP001162640">
    <property type="component" value="Unassembled WGS sequence"/>
</dbReference>
<keyword evidence="8 10" id="KW-0445">Lipid transport</keyword>
<accession>A0A9W7BF27</accession>
<dbReference type="PANTHER" id="PTHR13038:SF10">
    <property type="entry name" value="AUTOPHAGY-RELATED PROTEIN 9"/>
    <property type="match status" value="1"/>
</dbReference>
<dbReference type="GO" id="GO:0034497">
    <property type="term" value="P:protein localization to phagophore assembly site"/>
    <property type="evidence" value="ECO:0007669"/>
    <property type="project" value="TreeGrafter"/>
</dbReference>
<keyword evidence="6 10" id="KW-1133">Transmembrane helix</keyword>
<feature type="transmembrane region" description="Helical" evidence="10">
    <location>
        <begin position="111"/>
        <end position="130"/>
    </location>
</feature>
<proteinExistence type="inferred from homology"/>
<evidence type="ECO:0000256" key="1">
    <source>
        <dbReference type="ARBA" id="ARBA00004511"/>
    </source>
</evidence>
<evidence type="ECO:0000313" key="13">
    <source>
        <dbReference type="Proteomes" id="UP001162640"/>
    </source>
</evidence>
<keyword evidence="5 10" id="KW-0812">Transmembrane</keyword>
<gene>
    <name evidence="12" type="ORF">TL16_g10566</name>
</gene>
<evidence type="ECO:0000256" key="5">
    <source>
        <dbReference type="ARBA" id="ARBA00022692"/>
    </source>
</evidence>
<feature type="transmembrane region" description="Helical" evidence="10">
    <location>
        <begin position="261"/>
        <end position="283"/>
    </location>
</feature>
<keyword evidence="9 10" id="KW-0472">Membrane</keyword>
<evidence type="ECO:0000256" key="10">
    <source>
        <dbReference type="RuleBase" id="RU364027"/>
    </source>
</evidence>
<evidence type="ECO:0000256" key="9">
    <source>
        <dbReference type="ARBA" id="ARBA00023136"/>
    </source>
</evidence>
<dbReference type="GO" id="GO:0034727">
    <property type="term" value="P:piecemeal microautophagy of the nucleus"/>
    <property type="evidence" value="ECO:0007669"/>
    <property type="project" value="TreeGrafter"/>
</dbReference>
<feature type="transmembrane region" description="Helical" evidence="10">
    <location>
        <begin position="63"/>
        <end position="84"/>
    </location>
</feature>
<dbReference type="GO" id="GO:0005776">
    <property type="term" value="C:autophagosome"/>
    <property type="evidence" value="ECO:0007669"/>
    <property type="project" value="TreeGrafter"/>
</dbReference>
<feature type="region of interest" description="Disordered" evidence="11">
    <location>
        <begin position="550"/>
        <end position="572"/>
    </location>
</feature>
<reference evidence="13" key="1">
    <citation type="journal article" date="2023" name="Commun. Biol.">
        <title>Genome analysis of Parmales, the sister group of diatoms, reveals the evolutionary specialization of diatoms from phago-mixotrophs to photoautotrophs.</title>
        <authorList>
            <person name="Ban H."/>
            <person name="Sato S."/>
            <person name="Yoshikawa S."/>
            <person name="Yamada K."/>
            <person name="Nakamura Y."/>
            <person name="Ichinomiya M."/>
            <person name="Sato N."/>
            <person name="Blanc-Mathieu R."/>
            <person name="Endo H."/>
            <person name="Kuwata A."/>
            <person name="Ogata H."/>
        </authorList>
    </citation>
    <scope>NUCLEOTIDE SEQUENCE [LARGE SCALE GENOMIC DNA]</scope>
</reference>
<evidence type="ECO:0000256" key="6">
    <source>
        <dbReference type="ARBA" id="ARBA00022989"/>
    </source>
</evidence>
<protein>
    <recommendedName>
        <fullName evidence="3 10">Autophagy-related protein 9</fullName>
    </recommendedName>
</protein>
<feature type="compositionally biased region" description="Pro residues" evidence="11">
    <location>
        <begin position="502"/>
        <end position="520"/>
    </location>
</feature>